<evidence type="ECO:0000256" key="3">
    <source>
        <dbReference type="ARBA" id="ARBA00004496"/>
    </source>
</evidence>
<dbReference type="SUPFAM" id="SSF140984">
    <property type="entry name" value="PTPA-like"/>
    <property type="match status" value="1"/>
</dbReference>
<keyword evidence="8" id="KW-0539">Nucleus</keyword>
<dbReference type="Pfam" id="PF03095">
    <property type="entry name" value="PTPA"/>
    <property type="match status" value="1"/>
</dbReference>
<name>A0A6A6UEI9_9PEZI</name>
<evidence type="ECO:0000313" key="12">
    <source>
        <dbReference type="EMBL" id="KAF2670582.1"/>
    </source>
</evidence>
<dbReference type="FunFam" id="1.20.120.1150:FF:000003">
    <property type="entry name" value="Serine/threonine-protein phosphatase 2A activator"/>
    <property type="match status" value="1"/>
</dbReference>
<dbReference type="PANTHER" id="PTHR10012:SF3">
    <property type="entry name" value="SERINE_THREONINE-PROTEIN PHOSPHATASE 2A ACTIVATOR 1"/>
    <property type="match status" value="1"/>
</dbReference>
<dbReference type="Proteomes" id="UP000799302">
    <property type="component" value="Unassembled WGS sequence"/>
</dbReference>
<dbReference type="CDD" id="cd04087">
    <property type="entry name" value="PTPA"/>
    <property type="match status" value="1"/>
</dbReference>
<dbReference type="GO" id="GO:0005634">
    <property type="term" value="C:nucleus"/>
    <property type="evidence" value="ECO:0007669"/>
    <property type="project" value="UniProtKB-SubCell"/>
</dbReference>
<evidence type="ECO:0000256" key="11">
    <source>
        <dbReference type="SAM" id="MobiDB-lite"/>
    </source>
</evidence>
<dbReference type="GO" id="GO:0005737">
    <property type="term" value="C:cytoplasm"/>
    <property type="evidence" value="ECO:0007669"/>
    <property type="project" value="UniProtKB-SubCell"/>
</dbReference>
<evidence type="ECO:0000256" key="8">
    <source>
        <dbReference type="ARBA" id="ARBA00023242"/>
    </source>
</evidence>
<dbReference type="EMBL" id="MU004234">
    <property type="protein sequence ID" value="KAF2670582.1"/>
    <property type="molecule type" value="Genomic_DNA"/>
</dbReference>
<feature type="compositionally biased region" description="Low complexity" evidence="11">
    <location>
        <begin position="370"/>
        <end position="384"/>
    </location>
</feature>
<sequence length="493" mass="53479">MASAGRRPRLTILSTNQRLAFQTPVKKINDGNDVQFWLQSKAYSEVMTFLLQLNIAMFPVEGPPSSTTSPIFSETITKLQNLISKLSDYIDEAPPDPGPRRFGNISFRRWYEIVELRINNLLLESLPKTVVSSHSAADAHSSALNELEMYLMGSFGSPQRLDYGTGHELSFLAFLAGIWKLEGFAFAEESHTEGDIERQIVVGLIIPYLSLVRRLIGIYNLEPAGSHGVWGLDDHAFLPYIFGSAQLSPSIPINAVAVPQEGSAPGAPNPAEVAKKKSVDGWRGRNMYFDAIGFIYDVKTGPFWEHSPMLYDISGVPAGWAKINKGMLKMYHAEVLSKFPVVQHFPFGALFPWEQDTNAATQAKSIHADSQPQSKPSTPSTGPSMVSGPQAGMQAPWATSRTGNSSLSSSGISTPTATARMAPPQTGAPWTRQAQAVPVTSTRMPSRMSPATGAPWATGSQARVDGQAQSVVDTGQSLESVLPKSAYGKPDKN</sequence>
<dbReference type="InterPro" id="IPR004327">
    <property type="entry name" value="Phstyr_phstse_ac"/>
</dbReference>
<feature type="compositionally biased region" description="Low complexity" evidence="11">
    <location>
        <begin position="399"/>
        <end position="416"/>
    </location>
</feature>
<feature type="compositionally biased region" description="Polar residues" evidence="11">
    <location>
        <begin position="432"/>
        <end position="444"/>
    </location>
</feature>
<reference evidence="12" key="1">
    <citation type="journal article" date="2020" name="Stud. Mycol.">
        <title>101 Dothideomycetes genomes: a test case for predicting lifestyles and emergence of pathogens.</title>
        <authorList>
            <person name="Haridas S."/>
            <person name="Albert R."/>
            <person name="Binder M."/>
            <person name="Bloem J."/>
            <person name="Labutti K."/>
            <person name="Salamov A."/>
            <person name="Andreopoulos B."/>
            <person name="Baker S."/>
            <person name="Barry K."/>
            <person name="Bills G."/>
            <person name="Bluhm B."/>
            <person name="Cannon C."/>
            <person name="Castanera R."/>
            <person name="Culley D."/>
            <person name="Daum C."/>
            <person name="Ezra D."/>
            <person name="Gonzalez J."/>
            <person name="Henrissat B."/>
            <person name="Kuo A."/>
            <person name="Liang C."/>
            <person name="Lipzen A."/>
            <person name="Lutzoni F."/>
            <person name="Magnuson J."/>
            <person name="Mondo S."/>
            <person name="Nolan M."/>
            <person name="Ohm R."/>
            <person name="Pangilinan J."/>
            <person name="Park H.-J."/>
            <person name="Ramirez L."/>
            <person name="Alfaro M."/>
            <person name="Sun H."/>
            <person name="Tritt A."/>
            <person name="Yoshinaga Y."/>
            <person name="Zwiers L.-H."/>
            <person name="Turgeon B."/>
            <person name="Goodwin S."/>
            <person name="Spatafora J."/>
            <person name="Crous P."/>
            <person name="Grigoriev I."/>
        </authorList>
    </citation>
    <scope>NUCLEOTIDE SEQUENCE</scope>
    <source>
        <strain evidence="12">CBS 115976</strain>
    </source>
</reference>
<evidence type="ECO:0000256" key="9">
    <source>
        <dbReference type="ARBA" id="ARBA00025287"/>
    </source>
</evidence>
<evidence type="ECO:0000256" key="2">
    <source>
        <dbReference type="ARBA" id="ARBA00004123"/>
    </source>
</evidence>
<keyword evidence="6 10" id="KW-0697">Rotamase</keyword>
<evidence type="ECO:0000256" key="7">
    <source>
        <dbReference type="ARBA" id="ARBA00023235"/>
    </source>
</evidence>
<comment type="similarity">
    <text evidence="4 10">Belongs to the PTPA-type PPIase family.</text>
</comment>
<dbReference type="InterPro" id="IPR037218">
    <property type="entry name" value="PTPA_sf"/>
</dbReference>
<evidence type="ECO:0000256" key="1">
    <source>
        <dbReference type="ARBA" id="ARBA00000971"/>
    </source>
</evidence>
<evidence type="ECO:0000256" key="10">
    <source>
        <dbReference type="RuleBase" id="RU361210"/>
    </source>
</evidence>
<protein>
    <recommendedName>
        <fullName evidence="10">Serine/threonine-protein phosphatase 2A activator</fullName>
        <ecNumber evidence="10">5.2.1.8</ecNumber>
    </recommendedName>
    <alternativeName>
        <fullName evidence="10">Phosphotyrosyl phosphatase activator</fullName>
    </alternativeName>
</protein>
<dbReference type="InterPro" id="IPR043170">
    <property type="entry name" value="PTPA_C_lid"/>
</dbReference>
<keyword evidence="5 10" id="KW-0963">Cytoplasm</keyword>
<dbReference type="AlphaFoldDB" id="A0A6A6UEI9"/>
<keyword evidence="7 10" id="KW-0413">Isomerase</keyword>
<dbReference type="GO" id="GO:0007052">
    <property type="term" value="P:mitotic spindle organization"/>
    <property type="evidence" value="ECO:0007669"/>
    <property type="project" value="TreeGrafter"/>
</dbReference>
<proteinExistence type="inferred from homology"/>
<dbReference type="GO" id="GO:0000159">
    <property type="term" value="C:protein phosphatase type 2A complex"/>
    <property type="evidence" value="ECO:0007669"/>
    <property type="project" value="TreeGrafter"/>
</dbReference>
<gene>
    <name evidence="12" type="ORF">BT63DRAFT_372069</name>
</gene>
<organism evidence="12 13">
    <name type="scientific">Microthyrium microscopicum</name>
    <dbReference type="NCBI Taxonomy" id="703497"/>
    <lineage>
        <taxon>Eukaryota</taxon>
        <taxon>Fungi</taxon>
        <taxon>Dikarya</taxon>
        <taxon>Ascomycota</taxon>
        <taxon>Pezizomycotina</taxon>
        <taxon>Dothideomycetes</taxon>
        <taxon>Dothideomycetes incertae sedis</taxon>
        <taxon>Microthyriales</taxon>
        <taxon>Microthyriaceae</taxon>
        <taxon>Microthyrium</taxon>
    </lineage>
</organism>
<feature type="region of interest" description="Disordered" evidence="11">
    <location>
        <begin position="361"/>
        <end position="493"/>
    </location>
</feature>
<dbReference type="Gene3D" id="1.20.120.1150">
    <property type="match status" value="1"/>
</dbReference>
<comment type="function">
    <text evidence="9">PPIases accelerate the folding of proteins. It catalyzes the cis-trans isomerization of proline imidic peptide bonds in oligopeptides. Acts as a regulatory subunit for PP2A-like phosphatases modulating their activity or substrate specificity, probably by inducing a conformational change in the catalytic subunit, a direct target of the PPIase. Can reactivate inactive phosphatase PP2A-phosphatase methylesterase complexes (PP2Ai) in presence of ATP and Mg(2+) by dissociating the inactive form from the complex.</text>
</comment>
<dbReference type="GO" id="GO:0003755">
    <property type="term" value="F:peptidyl-prolyl cis-trans isomerase activity"/>
    <property type="evidence" value="ECO:0007669"/>
    <property type="project" value="UniProtKB-KW"/>
</dbReference>
<evidence type="ECO:0000256" key="4">
    <source>
        <dbReference type="ARBA" id="ARBA00011019"/>
    </source>
</evidence>
<dbReference type="OrthoDB" id="16120at2759"/>
<comment type="catalytic activity">
    <reaction evidence="1 10">
        <text>[protein]-peptidylproline (omega=180) = [protein]-peptidylproline (omega=0)</text>
        <dbReference type="Rhea" id="RHEA:16237"/>
        <dbReference type="Rhea" id="RHEA-COMP:10747"/>
        <dbReference type="Rhea" id="RHEA-COMP:10748"/>
        <dbReference type="ChEBI" id="CHEBI:83833"/>
        <dbReference type="ChEBI" id="CHEBI:83834"/>
        <dbReference type="EC" id="5.2.1.8"/>
    </reaction>
</comment>
<dbReference type="EC" id="5.2.1.8" evidence="10"/>
<dbReference type="GO" id="GO:0008160">
    <property type="term" value="F:protein tyrosine phosphatase activator activity"/>
    <property type="evidence" value="ECO:0007669"/>
    <property type="project" value="TreeGrafter"/>
</dbReference>
<feature type="compositionally biased region" description="Polar residues" evidence="11">
    <location>
        <begin position="467"/>
        <end position="479"/>
    </location>
</feature>
<evidence type="ECO:0000256" key="6">
    <source>
        <dbReference type="ARBA" id="ARBA00023110"/>
    </source>
</evidence>
<evidence type="ECO:0000256" key="5">
    <source>
        <dbReference type="ARBA" id="ARBA00022490"/>
    </source>
</evidence>
<keyword evidence="13" id="KW-1185">Reference proteome</keyword>
<evidence type="ECO:0000313" key="13">
    <source>
        <dbReference type="Proteomes" id="UP000799302"/>
    </source>
</evidence>
<accession>A0A6A6UEI9</accession>
<dbReference type="PANTHER" id="PTHR10012">
    <property type="entry name" value="SERINE/THREONINE-PROTEIN PHOSPHATASE 2A REGULATORY SUBUNIT B"/>
    <property type="match status" value="1"/>
</dbReference>
<comment type="subcellular location">
    <subcellularLocation>
        <location evidence="3 10">Cytoplasm</location>
    </subcellularLocation>
    <subcellularLocation>
        <location evidence="2">Nucleus</location>
    </subcellularLocation>
</comment>